<comment type="caution">
    <text evidence="5">The sequence shown here is derived from an EMBL/GenBank/DDBJ whole genome shotgun (WGS) entry which is preliminary data.</text>
</comment>
<keyword evidence="1" id="KW-0677">Repeat</keyword>
<dbReference type="OrthoDB" id="431437at2759"/>
<reference evidence="5 6" key="1">
    <citation type="submission" date="2016-02" db="EMBL/GenBank/DDBJ databases">
        <title>Genome analysis of coral dinoflagellate symbionts highlights evolutionary adaptations to a symbiotic lifestyle.</title>
        <authorList>
            <person name="Aranda M."/>
            <person name="Li Y."/>
            <person name="Liew Y.J."/>
            <person name="Baumgarten S."/>
            <person name="Simakov O."/>
            <person name="Wilson M."/>
            <person name="Piel J."/>
            <person name="Ashoor H."/>
            <person name="Bougouffa S."/>
            <person name="Bajic V.B."/>
            <person name="Ryu T."/>
            <person name="Ravasi T."/>
            <person name="Bayer T."/>
            <person name="Micklem G."/>
            <person name="Kim H."/>
            <person name="Bhak J."/>
            <person name="Lajeunesse T.C."/>
            <person name="Voolstra C.R."/>
        </authorList>
    </citation>
    <scope>NUCLEOTIDE SEQUENCE [LARGE SCALE GENOMIC DNA]</scope>
    <source>
        <strain evidence="5 6">CCMP2467</strain>
    </source>
</reference>
<keyword evidence="2 3" id="KW-0040">ANK repeat</keyword>
<dbReference type="PANTHER" id="PTHR24180">
    <property type="entry name" value="CYCLIN-DEPENDENT KINASE INHIBITOR 2C-RELATED"/>
    <property type="match status" value="1"/>
</dbReference>
<keyword evidence="6" id="KW-1185">Reference proteome</keyword>
<proteinExistence type="predicted"/>
<dbReference type="Proteomes" id="UP000186817">
    <property type="component" value="Unassembled WGS sequence"/>
</dbReference>
<accession>A0A1Q9EM66</accession>
<evidence type="ECO:0000256" key="2">
    <source>
        <dbReference type="ARBA" id="ARBA00023043"/>
    </source>
</evidence>
<feature type="compositionally biased region" description="Acidic residues" evidence="4">
    <location>
        <begin position="421"/>
        <end position="439"/>
    </location>
</feature>
<feature type="repeat" description="ANK" evidence="3">
    <location>
        <begin position="817"/>
        <end position="849"/>
    </location>
</feature>
<dbReference type="PANTHER" id="PTHR24180:SF45">
    <property type="entry name" value="POLY [ADP-RIBOSE] POLYMERASE TANKYRASE"/>
    <property type="match status" value="1"/>
</dbReference>
<name>A0A1Q9EM66_SYMMI</name>
<dbReference type="PROSITE" id="PS50088">
    <property type="entry name" value="ANK_REPEAT"/>
    <property type="match status" value="1"/>
</dbReference>
<gene>
    <name evidence="5" type="ORF">AK812_SmicGene7993</name>
</gene>
<feature type="region of interest" description="Disordered" evidence="4">
    <location>
        <begin position="421"/>
        <end position="467"/>
    </location>
</feature>
<dbReference type="SUPFAM" id="SSF48403">
    <property type="entry name" value="Ankyrin repeat"/>
    <property type="match status" value="1"/>
</dbReference>
<dbReference type="SMART" id="SM00248">
    <property type="entry name" value="ANK"/>
    <property type="match status" value="5"/>
</dbReference>
<evidence type="ECO:0000313" key="5">
    <source>
        <dbReference type="EMBL" id="OLQ08510.1"/>
    </source>
</evidence>
<dbReference type="Gene3D" id="1.25.40.20">
    <property type="entry name" value="Ankyrin repeat-containing domain"/>
    <property type="match status" value="1"/>
</dbReference>
<dbReference type="InterPro" id="IPR036770">
    <property type="entry name" value="Ankyrin_rpt-contain_sf"/>
</dbReference>
<evidence type="ECO:0000256" key="4">
    <source>
        <dbReference type="SAM" id="MobiDB-lite"/>
    </source>
</evidence>
<dbReference type="InterPro" id="IPR002110">
    <property type="entry name" value="Ankyrin_rpt"/>
</dbReference>
<evidence type="ECO:0000256" key="1">
    <source>
        <dbReference type="ARBA" id="ARBA00022737"/>
    </source>
</evidence>
<protein>
    <submittedName>
        <fullName evidence="5">Uncharacterized protein</fullName>
    </submittedName>
</protein>
<organism evidence="5 6">
    <name type="scientific">Symbiodinium microadriaticum</name>
    <name type="common">Dinoflagellate</name>
    <name type="synonym">Zooxanthella microadriatica</name>
    <dbReference type="NCBI Taxonomy" id="2951"/>
    <lineage>
        <taxon>Eukaryota</taxon>
        <taxon>Sar</taxon>
        <taxon>Alveolata</taxon>
        <taxon>Dinophyceae</taxon>
        <taxon>Suessiales</taxon>
        <taxon>Symbiodiniaceae</taxon>
        <taxon>Symbiodinium</taxon>
    </lineage>
</organism>
<evidence type="ECO:0000256" key="3">
    <source>
        <dbReference type="PROSITE-ProRule" id="PRU00023"/>
    </source>
</evidence>
<dbReference type="AlphaFoldDB" id="A0A1Q9EM66"/>
<sequence length="891" mass="99553">MSDTPLHQCAAALGETPEVEMTKRRSGRDEVEFPMYTVEMQDLLVMTELKPFEEMLALGGLTAFSESLGHAIFVSHQWAGHHHPDPKHQQIRIFQEAMKNLLSGSSRVRLPISAELAFGRLRCPSAKDFQSLPLFVWYDYLCCPQDLSSEAIDGRSCAIRSIPAYVAKCEYFVILCPVVEHVDERKMLSLASWAERGWCRTERLARELSARKQGYSIVIHGAKQQTLSMDILRLLEAPGLGKWSRESDKPIVASALTQMIWNKLLYLLEQGDLHGYRFLLSRQVPCCYRGLDMEPVDGLVPAFRTNLDPFEDADAFALARFLHQSGFRKPVGERRSGWSPLCFAAVNGNPMLVRALLNQKEAPSLPAMPVQEDSTDQLALAPVKPLYGCPAELRNRLAEATAAEGTSSEWVASMMLVAHDDDDYDDDDDGDDPDDDDDSDRDHKNQKQKDKTNKKKKNKQQVAEKVVLPKFPQPETYRNWRLRVREVVVATSGRPDESVEWLSEVCKETTTQEMLGDAGGFATHDAKIFSAVTNVLEGDSARQIGTFKQREGNENRLVRGRQVLWMLDAYTATNALHCSGTTWEDLLNVVMINDNLLQFIRNWDTVNTDGAFFSWSSCLDLIRLANGTVESSLAPPSQANPDDRLRRSEGSLFPARVGVLSMAAHFHNNEVMEILLEARATLTSADMINATAAHWASLANNVAGLRLLCQARADFQRRNFVGMNVFEVACSNGAVGAMAEILTQVPSTSLRLGLHYALLFYGAYEEPIRFLLRARANLNEPFDIQIQQPAWWILLHVASARHRISPSSWTLLAYHHKGATPLMFSILTGSFEIASLLLSARACTDAQNARKKTAADLAQVVNAPESLVEALRGPRPRDVSSEDTPEDCFFI</sequence>
<feature type="compositionally biased region" description="Basic and acidic residues" evidence="4">
    <location>
        <begin position="440"/>
        <end position="451"/>
    </location>
</feature>
<dbReference type="InterPro" id="IPR051637">
    <property type="entry name" value="Ank_repeat_dom-contain_49"/>
</dbReference>
<dbReference type="EMBL" id="LSRX01000116">
    <property type="protein sequence ID" value="OLQ08510.1"/>
    <property type="molecule type" value="Genomic_DNA"/>
</dbReference>
<evidence type="ECO:0000313" key="6">
    <source>
        <dbReference type="Proteomes" id="UP000186817"/>
    </source>
</evidence>